<dbReference type="GeneID" id="36579664"/>
<sequence length="94" mass="10181">MAGSRHGLWREFPAFDPFGRRCCLGVRGPQASAPKIQPVGCSPAVGEDPRLFLLDSGRASAAARLERRNESTDPDVAGEFRRTEEVLQIASGEV</sequence>
<dbReference type="RefSeq" id="XP_024726652.1">
    <property type="nucleotide sequence ID" value="XM_024871582.1"/>
</dbReference>
<dbReference type="AlphaFoldDB" id="A0A2J6SG43"/>
<gene>
    <name evidence="1" type="ORF">K444DRAFT_282450</name>
</gene>
<dbReference type="Proteomes" id="UP000235371">
    <property type="component" value="Unassembled WGS sequence"/>
</dbReference>
<evidence type="ECO:0000313" key="1">
    <source>
        <dbReference type="EMBL" id="PMD49748.1"/>
    </source>
</evidence>
<organism evidence="1 2">
    <name type="scientific">Hyaloscypha bicolor E</name>
    <dbReference type="NCBI Taxonomy" id="1095630"/>
    <lineage>
        <taxon>Eukaryota</taxon>
        <taxon>Fungi</taxon>
        <taxon>Dikarya</taxon>
        <taxon>Ascomycota</taxon>
        <taxon>Pezizomycotina</taxon>
        <taxon>Leotiomycetes</taxon>
        <taxon>Helotiales</taxon>
        <taxon>Hyaloscyphaceae</taxon>
        <taxon>Hyaloscypha</taxon>
        <taxon>Hyaloscypha bicolor</taxon>
    </lineage>
</organism>
<dbReference type="EMBL" id="KZ613919">
    <property type="protein sequence ID" value="PMD49748.1"/>
    <property type="molecule type" value="Genomic_DNA"/>
</dbReference>
<evidence type="ECO:0000313" key="2">
    <source>
        <dbReference type="Proteomes" id="UP000235371"/>
    </source>
</evidence>
<reference evidence="1 2" key="1">
    <citation type="submission" date="2016-04" db="EMBL/GenBank/DDBJ databases">
        <title>A degradative enzymes factory behind the ericoid mycorrhizal symbiosis.</title>
        <authorList>
            <consortium name="DOE Joint Genome Institute"/>
            <person name="Martino E."/>
            <person name="Morin E."/>
            <person name="Grelet G."/>
            <person name="Kuo A."/>
            <person name="Kohler A."/>
            <person name="Daghino S."/>
            <person name="Barry K."/>
            <person name="Choi C."/>
            <person name="Cichocki N."/>
            <person name="Clum A."/>
            <person name="Copeland A."/>
            <person name="Hainaut M."/>
            <person name="Haridas S."/>
            <person name="Labutti K."/>
            <person name="Lindquist E."/>
            <person name="Lipzen A."/>
            <person name="Khouja H.-R."/>
            <person name="Murat C."/>
            <person name="Ohm R."/>
            <person name="Olson A."/>
            <person name="Spatafora J."/>
            <person name="Veneault-Fourrey C."/>
            <person name="Henrissat B."/>
            <person name="Grigoriev I."/>
            <person name="Martin F."/>
            <person name="Perotto S."/>
        </authorList>
    </citation>
    <scope>NUCLEOTIDE SEQUENCE [LARGE SCALE GENOMIC DNA]</scope>
    <source>
        <strain evidence="1 2">E</strain>
    </source>
</reference>
<dbReference type="InParanoid" id="A0A2J6SG43"/>
<protein>
    <submittedName>
        <fullName evidence="1">Uncharacterized protein</fullName>
    </submittedName>
</protein>
<name>A0A2J6SG43_9HELO</name>
<accession>A0A2J6SG43</accession>
<keyword evidence="2" id="KW-1185">Reference proteome</keyword>
<proteinExistence type="predicted"/>